<name>A0A812SYU2_9DINO</name>
<reference evidence="1" key="1">
    <citation type="submission" date="2021-02" db="EMBL/GenBank/DDBJ databases">
        <authorList>
            <person name="Dougan E. K."/>
            <person name="Rhodes N."/>
            <person name="Thang M."/>
            <person name="Chan C."/>
        </authorList>
    </citation>
    <scope>NUCLEOTIDE SEQUENCE</scope>
</reference>
<proteinExistence type="predicted"/>
<dbReference type="OrthoDB" id="433870at2759"/>
<dbReference type="AlphaFoldDB" id="A0A812SYU2"/>
<protein>
    <submittedName>
        <fullName evidence="1">SCLY protein</fullName>
    </submittedName>
</protein>
<comment type="caution">
    <text evidence="1">The sequence shown here is derived from an EMBL/GenBank/DDBJ whole genome shotgun (WGS) entry which is preliminary data.</text>
</comment>
<keyword evidence="2" id="KW-1185">Reference proteome</keyword>
<accession>A0A812SYU2</accession>
<dbReference type="EMBL" id="CAJNDS010002504">
    <property type="protein sequence ID" value="CAE7502215.1"/>
    <property type="molecule type" value="Genomic_DNA"/>
</dbReference>
<organism evidence="1 2">
    <name type="scientific">Symbiodinium natans</name>
    <dbReference type="NCBI Taxonomy" id="878477"/>
    <lineage>
        <taxon>Eukaryota</taxon>
        <taxon>Sar</taxon>
        <taxon>Alveolata</taxon>
        <taxon>Dinophyceae</taxon>
        <taxon>Suessiales</taxon>
        <taxon>Symbiodiniaceae</taxon>
        <taxon>Symbiodinium</taxon>
    </lineage>
</organism>
<sequence length="167" mass="18288">MAETSLHAALAAWEQRAPRARQLAAGAHQARSAALHRAAEVNSNLGASSMIRAFGPENCVSTWRDATSGTCFLKTECEGVQHFDFFDMGFLCENADKAPVEHRFGTMSFARVEVQDTDVACERCMPAQDKPQTAESLSQEMRAMKQSLSKASDTFLSLKAKASELLR</sequence>
<evidence type="ECO:0000313" key="2">
    <source>
        <dbReference type="Proteomes" id="UP000604046"/>
    </source>
</evidence>
<gene>
    <name evidence="1" type="primary">SCLY</name>
    <name evidence="1" type="ORF">SNAT2548_LOCUS28128</name>
</gene>
<dbReference type="Proteomes" id="UP000604046">
    <property type="component" value="Unassembled WGS sequence"/>
</dbReference>
<evidence type="ECO:0000313" key="1">
    <source>
        <dbReference type="EMBL" id="CAE7502215.1"/>
    </source>
</evidence>